<gene>
    <name evidence="2" type="ORF">EI427_01880</name>
</gene>
<feature type="transmembrane region" description="Helical" evidence="1">
    <location>
        <begin position="333"/>
        <end position="356"/>
    </location>
</feature>
<accession>A0A3S9NYK1</accession>
<proteinExistence type="predicted"/>
<feature type="transmembrane region" description="Helical" evidence="1">
    <location>
        <begin position="251"/>
        <end position="270"/>
    </location>
</feature>
<evidence type="ECO:0000313" key="2">
    <source>
        <dbReference type="EMBL" id="AZQ61009.1"/>
    </source>
</evidence>
<feature type="transmembrane region" description="Helical" evidence="1">
    <location>
        <begin position="222"/>
        <end position="239"/>
    </location>
</feature>
<feature type="transmembrane region" description="Helical" evidence="1">
    <location>
        <begin position="28"/>
        <end position="52"/>
    </location>
</feature>
<feature type="transmembrane region" description="Helical" evidence="1">
    <location>
        <begin position="107"/>
        <end position="126"/>
    </location>
</feature>
<protein>
    <recommendedName>
        <fullName evidence="4">Glycosyltransferase RgtA/B/C/D-like domain-containing protein</fullName>
    </recommendedName>
</protein>
<name>A0A3S9NYK1_9BACT</name>
<evidence type="ECO:0000256" key="1">
    <source>
        <dbReference type="SAM" id="Phobius"/>
    </source>
</evidence>
<keyword evidence="3" id="KW-1185">Reference proteome</keyword>
<dbReference type="AlphaFoldDB" id="A0A3S9NYK1"/>
<feature type="transmembrane region" description="Helical" evidence="1">
    <location>
        <begin position="132"/>
        <end position="150"/>
    </location>
</feature>
<feature type="transmembrane region" description="Helical" evidence="1">
    <location>
        <begin position="401"/>
        <end position="419"/>
    </location>
</feature>
<dbReference type="OrthoDB" id="3862418at2"/>
<dbReference type="KEGG" id="fll:EI427_01880"/>
<feature type="transmembrane region" description="Helical" evidence="1">
    <location>
        <begin position="178"/>
        <end position="195"/>
    </location>
</feature>
<dbReference type="RefSeq" id="WP_126611015.1">
    <property type="nucleotide sequence ID" value="NZ_CP034562.1"/>
</dbReference>
<reference evidence="2 3" key="1">
    <citation type="submission" date="2018-12" db="EMBL/GenBank/DDBJ databases">
        <title>Flammeovirga pectinis sp. nov., isolated from the gut of the Korean scallop, Patinopecten yessoensis.</title>
        <authorList>
            <person name="Bae J.-W."/>
            <person name="Jeong Y.-S."/>
            <person name="Kang W."/>
        </authorList>
    </citation>
    <scope>NUCLEOTIDE SEQUENCE [LARGE SCALE GENOMIC DNA]</scope>
    <source>
        <strain evidence="2 3">L12M1</strain>
    </source>
</reference>
<organism evidence="2 3">
    <name type="scientific">Flammeovirga pectinis</name>
    <dbReference type="NCBI Taxonomy" id="2494373"/>
    <lineage>
        <taxon>Bacteria</taxon>
        <taxon>Pseudomonadati</taxon>
        <taxon>Bacteroidota</taxon>
        <taxon>Cytophagia</taxon>
        <taxon>Cytophagales</taxon>
        <taxon>Flammeovirgaceae</taxon>
        <taxon>Flammeovirga</taxon>
    </lineage>
</organism>
<sequence length="426" mass="49029">MGLFSCCLLGLLIYLHYQNVSKTAIPNFFYFYPFALLLKLSLGIGVGLLYTFHYNGGDTFSLYNDGIILSEIARNDFSAYFNFITSSAYRYPEEIISQLTQSNASSTYFGIFLSFLALITGGNYWISSLYLSFFAFTGIWKLISELYIIYPRSKYSLLFSFLLIPSFSFWSAGIIKESLALGCIGWIIGCGFEVIRLHKINIETLFIFLISLLILLKIKFYYFAGLITFLPLVYTAFILNKKNYTYKVRYIFILLGSMGILFYLLPYFHYHLDLNRLPATLYLNYQKLYQNSDTGNAILFPQLKPTWISILKSVPKAIFTSFTYPSITSIKNIFTAIVCIENYLLIICSSISLFLFVKSNPQQKQPYFLWMLLIVILYCFTLIALISLSSPNLGSLNRYKIGATVFLFYLAFTQIEVFLRDKGLLK</sequence>
<evidence type="ECO:0000313" key="3">
    <source>
        <dbReference type="Proteomes" id="UP000267268"/>
    </source>
</evidence>
<dbReference type="Proteomes" id="UP000267268">
    <property type="component" value="Chromosome 1"/>
</dbReference>
<keyword evidence="1" id="KW-0472">Membrane</keyword>
<feature type="transmembrane region" description="Helical" evidence="1">
    <location>
        <begin position="368"/>
        <end position="389"/>
    </location>
</feature>
<feature type="transmembrane region" description="Helical" evidence="1">
    <location>
        <begin position="200"/>
        <end position="216"/>
    </location>
</feature>
<keyword evidence="1" id="KW-0812">Transmembrane</keyword>
<evidence type="ECO:0008006" key="4">
    <source>
        <dbReference type="Google" id="ProtNLM"/>
    </source>
</evidence>
<dbReference type="EMBL" id="CP034562">
    <property type="protein sequence ID" value="AZQ61009.1"/>
    <property type="molecule type" value="Genomic_DNA"/>
</dbReference>
<keyword evidence="1" id="KW-1133">Transmembrane helix</keyword>